<feature type="region of interest" description="Disordered" evidence="1">
    <location>
        <begin position="55"/>
        <end position="129"/>
    </location>
</feature>
<keyword evidence="4" id="KW-1185">Reference proteome</keyword>
<feature type="compositionally biased region" description="Pro residues" evidence="1">
    <location>
        <begin position="69"/>
        <end position="78"/>
    </location>
</feature>
<protein>
    <submittedName>
        <fullName evidence="3">Uncharacterized protein</fullName>
    </submittedName>
</protein>
<dbReference type="EMBL" id="BRYB01000313">
    <property type="protein sequence ID" value="GMI27556.1"/>
    <property type="molecule type" value="Genomic_DNA"/>
</dbReference>
<accession>A0ABQ6MKE8</accession>
<name>A0ABQ6MKE8_9STRA</name>
<feature type="region of interest" description="Disordered" evidence="1">
    <location>
        <begin position="306"/>
        <end position="357"/>
    </location>
</feature>
<feature type="region of interest" description="Disordered" evidence="1">
    <location>
        <begin position="267"/>
        <end position="292"/>
    </location>
</feature>
<feature type="compositionally biased region" description="Acidic residues" evidence="1">
    <location>
        <begin position="340"/>
        <end position="351"/>
    </location>
</feature>
<organism evidence="3 4">
    <name type="scientific">Tetraparma gracilis</name>
    <dbReference type="NCBI Taxonomy" id="2962635"/>
    <lineage>
        <taxon>Eukaryota</taxon>
        <taxon>Sar</taxon>
        <taxon>Stramenopiles</taxon>
        <taxon>Ochrophyta</taxon>
        <taxon>Bolidophyceae</taxon>
        <taxon>Parmales</taxon>
        <taxon>Triparmaceae</taxon>
        <taxon>Tetraparma</taxon>
    </lineage>
</organism>
<sequence>MRLVPLLLLLVELLLPPALPFLLPPAPPPHPAAPLRAALRASPGDDLSASLSSLLSSASVPNRRRAPPARSPLNPPNPLEGVISSLNASSSPSPPPPSSPPSPGPPLPADPPAPPPLSPPPSVVSSYPSPATDLAATALGLTDDFLDEAGFAGNSPAFNRRLLSLNAPAAPRPPPATASDAALAKSANLTAAVPPKPWRSPRASEELRSLAALSRSLGPPPPPKPGGPLCPECGEALTEACGYYVARHGRCIECHRQALTSSNAAVNYGGRAVGNPRATEPGRPPPPQRARAGLSQAAYLASLRSRNVTLSPPRRPRLRVAFGDEEGEGEVVGGVAFGEGGEEEEEEEEGGGVERSI</sequence>
<comment type="caution">
    <text evidence="3">The sequence shown here is derived from an EMBL/GenBank/DDBJ whole genome shotgun (WGS) entry which is preliminary data.</text>
</comment>
<gene>
    <name evidence="3" type="ORF">TeGR_g13140</name>
</gene>
<reference evidence="3 4" key="1">
    <citation type="journal article" date="2023" name="Commun. Biol.">
        <title>Genome analysis of Parmales, the sister group of diatoms, reveals the evolutionary specialization of diatoms from phago-mixotrophs to photoautotrophs.</title>
        <authorList>
            <person name="Ban H."/>
            <person name="Sato S."/>
            <person name="Yoshikawa S."/>
            <person name="Yamada K."/>
            <person name="Nakamura Y."/>
            <person name="Ichinomiya M."/>
            <person name="Sato N."/>
            <person name="Blanc-Mathieu R."/>
            <person name="Endo H."/>
            <person name="Kuwata A."/>
            <person name="Ogata H."/>
        </authorList>
    </citation>
    <scope>NUCLEOTIDE SEQUENCE [LARGE SCALE GENOMIC DNA]</scope>
</reference>
<feature type="compositionally biased region" description="Pro residues" evidence="1">
    <location>
        <begin position="92"/>
        <end position="122"/>
    </location>
</feature>
<evidence type="ECO:0000313" key="3">
    <source>
        <dbReference type="EMBL" id="GMI27556.1"/>
    </source>
</evidence>
<dbReference type="Proteomes" id="UP001165060">
    <property type="component" value="Unassembled WGS sequence"/>
</dbReference>
<keyword evidence="2" id="KW-0732">Signal</keyword>
<proteinExistence type="predicted"/>
<feature type="signal peptide" evidence="2">
    <location>
        <begin position="1"/>
        <end position="20"/>
    </location>
</feature>
<feature type="chain" id="PRO_5046381088" evidence="2">
    <location>
        <begin position="21"/>
        <end position="357"/>
    </location>
</feature>
<feature type="compositionally biased region" description="Gly residues" evidence="1">
    <location>
        <begin position="330"/>
        <end position="339"/>
    </location>
</feature>
<evidence type="ECO:0000256" key="1">
    <source>
        <dbReference type="SAM" id="MobiDB-lite"/>
    </source>
</evidence>
<evidence type="ECO:0000313" key="4">
    <source>
        <dbReference type="Proteomes" id="UP001165060"/>
    </source>
</evidence>
<feature type="region of interest" description="Disordered" evidence="1">
    <location>
        <begin position="192"/>
        <end position="225"/>
    </location>
</feature>
<evidence type="ECO:0000256" key="2">
    <source>
        <dbReference type="SAM" id="SignalP"/>
    </source>
</evidence>
<dbReference type="PRINTS" id="PR01217">
    <property type="entry name" value="PRICHEXTENSN"/>
</dbReference>